<organism evidence="7 8">
    <name type="scientific">Vreelandella sulfidaeris</name>
    <dbReference type="NCBI Taxonomy" id="115553"/>
    <lineage>
        <taxon>Bacteria</taxon>
        <taxon>Pseudomonadati</taxon>
        <taxon>Pseudomonadota</taxon>
        <taxon>Gammaproteobacteria</taxon>
        <taxon>Oceanospirillales</taxon>
        <taxon>Halomonadaceae</taxon>
        <taxon>Vreelandella</taxon>
    </lineage>
</organism>
<feature type="chain" id="PRO_5016950513" evidence="6">
    <location>
        <begin position="28"/>
        <end position="155"/>
    </location>
</feature>
<sequence length="155" mass="17446">MIYPRKHRRTRRYLRALTFAAAAFSLAGCTHQSATHSITLYERLGGTVKIDAVVENLLYRIVDDPEVVVFFANTNIDLFADSLASQLCDVSDGPCRYEGPPMDRAHQHMGLTDVHFNRLVEHLDAAMQEEGIALGARNELLGRLAPMYADVMRRQ</sequence>
<feature type="signal peptide" evidence="6">
    <location>
        <begin position="1"/>
        <end position="27"/>
    </location>
</feature>
<dbReference type="RefSeq" id="WP_113268029.1">
    <property type="nucleotide sequence ID" value="NZ_QNTU01000001.1"/>
</dbReference>
<accession>A0A365TU23</accession>
<evidence type="ECO:0000313" key="7">
    <source>
        <dbReference type="EMBL" id="RBI69377.1"/>
    </source>
</evidence>
<dbReference type="Gene3D" id="1.10.490.10">
    <property type="entry name" value="Globins"/>
    <property type="match status" value="1"/>
</dbReference>
<evidence type="ECO:0000256" key="6">
    <source>
        <dbReference type="SAM" id="SignalP"/>
    </source>
</evidence>
<comment type="caution">
    <text evidence="7">The sequence shown here is derived from an EMBL/GenBank/DDBJ whole genome shotgun (WGS) entry which is preliminary data.</text>
</comment>
<proteinExistence type="predicted"/>
<keyword evidence="1" id="KW-0813">Transport</keyword>
<dbReference type="InterPro" id="IPR009050">
    <property type="entry name" value="Globin-like_sf"/>
</dbReference>
<evidence type="ECO:0000256" key="4">
    <source>
        <dbReference type="ARBA" id="ARBA00023004"/>
    </source>
</evidence>
<dbReference type="PROSITE" id="PS51257">
    <property type="entry name" value="PROKAR_LIPOPROTEIN"/>
    <property type="match status" value="1"/>
</dbReference>
<dbReference type="Pfam" id="PF01152">
    <property type="entry name" value="Bac_globin"/>
    <property type="match status" value="1"/>
</dbReference>
<keyword evidence="3 5" id="KW-0479">Metal-binding</keyword>
<evidence type="ECO:0000313" key="8">
    <source>
        <dbReference type="Proteomes" id="UP000252204"/>
    </source>
</evidence>
<name>A0A365TU23_9GAMM</name>
<dbReference type="GO" id="GO:0020037">
    <property type="term" value="F:heme binding"/>
    <property type="evidence" value="ECO:0007669"/>
    <property type="project" value="InterPro"/>
</dbReference>
<protein>
    <submittedName>
        <fullName evidence="7">Group 1 truncated hemoglobin</fullName>
    </submittedName>
</protein>
<reference evidence="8" key="1">
    <citation type="submission" date="2018-06" db="EMBL/GenBank/DDBJ databases">
        <title>Whole genome sequencing of four bacterial strains from South Shetland trench revealing bio-synthetic gene clusters.</title>
        <authorList>
            <person name="Abdel-Mageed W.M."/>
            <person name="Lehri B."/>
            <person name="Jarmusch S."/>
            <person name="Miranda K."/>
            <person name="Goodfellow M."/>
            <person name="Jaspars M."/>
            <person name="Karlyshev A.V."/>
        </authorList>
    </citation>
    <scope>NUCLEOTIDE SEQUENCE [LARGE SCALE GENOMIC DNA]</scope>
    <source>
        <strain evidence="8">SST4</strain>
    </source>
</reference>
<dbReference type="GO" id="GO:0046872">
    <property type="term" value="F:metal ion binding"/>
    <property type="evidence" value="ECO:0007669"/>
    <property type="project" value="UniProtKB-KW"/>
</dbReference>
<feature type="binding site" description="distal binding residue" evidence="5">
    <location>
        <position position="106"/>
    </location>
    <ligand>
        <name>heme</name>
        <dbReference type="ChEBI" id="CHEBI:30413"/>
    </ligand>
    <ligandPart>
        <name>Fe</name>
        <dbReference type="ChEBI" id="CHEBI:18248"/>
    </ligandPart>
</feature>
<dbReference type="InterPro" id="IPR012292">
    <property type="entry name" value="Globin/Proto"/>
</dbReference>
<evidence type="ECO:0000256" key="5">
    <source>
        <dbReference type="PIRSR" id="PIRSR601486-1"/>
    </source>
</evidence>
<evidence type="ECO:0000256" key="2">
    <source>
        <dbReference type="ARBA" id="ARBA00022617"/>
    </source>
</evidence>
<keyword evidence="2 5" id="KW-0349">Heme</keyword>
<dbReference type="AlphaFoldDB" id="A0A365TU23"/>
<keyword evidence="6" id="KW-0732">Signal</keyword>
<dbReference type="OrthoDB" id="9795814at2"/>
<dbReference type="Proteomes" id="UP000252204">
    <property type="component" value="Unassembled WGS sequence"/>
</dbReference>
<dbReference type="GO" id="GO:0019825">
    <property type="term" value="F:oxygen binding"/>
    <property type="evidence" value="ECO:0007669"/>
    <property type="project" value="InterPro"/>
</dbReference>
<dbReference type="SUPFAM" id="SSF46458">
    <property type="entry name" value="Globin-like"/>
    <property type="match status" value="1"/>
</dbReference>
<keyword evidence="8" id="KW-1185">Reference proteome</keyword>
<dbReference type="EMBL" id="QNTU01000001">
    <property type="protein sequence ID" value="RBI69377.1"/>
    <property type="molecule type" value="Genomic_DNA"/>
</dbReference>
<evidence type="ECO:0000256" key="3">
    <source>
        <dbReference type="ARBA" id="ARBA00022723"/>
    </source>
</evidence>
<gene>
    <name evidence="7" type="ORF">DQ400_01415</name>
</gene>
<dbReference type="CDD" id="cd00454">
    <property type="entry name" value="TrHb1_N"/>
    <property type="match status" value="1"/>
</dbReference>
<dbReference type="InterPro" id="IPR001486">
    <property type="entry name" value="Hemoglobin_trunc"/>
</dbReference>
<keyword evidence="4 5" id="KW-0408">Iron</keyword>
<evidence type="ECO:0000256" key="1">
    <source>
        <dbReference type="ARBA" id="ARBA00022448"/>
    </source>
</evidence>